<organism evidence="1 2">
    <name type="scientific">Protopolystoma xenopodis</name>
    <dbReference type="NCBI Taxonomy" id="117903"/>
    <lineage>
        <taxon>Eukaryota</taxon>
        <taxon>Metazoa</taxon>
        <taxon>Spiralia</taxon>
        <taxon>Lophotrochozoa</taxon>
        <taxon>Platyhelminthes</taxon>
        <taxon>Monogenea</taxon>
        <taxon>Polyopisthocotylea</taxon>
        <taxon>Polystomatidea</taxon>
        <taxon>Polystomatidae</taxon>
        <taxon>Protopolystoma</taxon>
    </lineage>
</organism>
<protein>
    <submittedName>
        <fullName evidence="1">Uncharacterized protein</fullName>
    </submittedName>
</protein>
<evidence type="ECO:0000313" key="2">
    <source>
        <dbReference type="Proteomes" id="UP000784294"/>
    </source>
</evidence>
<dbReference type="AlphaFoldDB" id="A0A3S5AEX7"/>
<comment type="caution">
    <text evidence="1">The sequence shown here is derived from an EMBL/GenBank/DDBJ whole genome shotgun (WGS) entry which is preliminary data.</text>
</comment>
<keyword evidence="2" id="KW-1185">Reference proteome</keyword>
<evidence type="ECO:0000313" key="1">
    <source>
        <dbReference type="EMBL" id="VEL22211.1"/>
    </source>
</evidence>
<sequence>MLLPYIQQSECVPRLVGTTFLTSAVDSLQLIDQALSCDADPGSSAYRLRQLAHLPLPDWLIDWDNWHEAQLSHVNPFRQGSLGKNRGKPQTTRPYSLRATRDLCANLVNTTCKALALK</sequence>
<dbReference type="EMBL" id="CAAALY010055233">
    <property type="protein sequence ID" value="VEL22211.1"/>
    <property type="molecule type" value="Genomic_DNA"/>
</dbReference>
<dbReference type="Proteomes" id="UP000784294">
    <property type="component" value="Unassembled WGS sequence"/>
</dbReference>
<accession>A0A3S5AEX7</accession>
<reference evidence="1" key="1">
    <citation type="submission" date="2018-11" db="EMBL/GenBank/DDBJ databases">
        <authorList>
            <consortium name="Pathogen Informatics"/>
        </authorList>
    </citation>
    <scope>NUCLEOTIDE SEQUENCE</scope>
</reference>
<name>A0A3S5AEX7_9PLAT</name>
<gene>
    <name evidence="1" type="ORF">PXEA_LOCUS15651</name>
</gene>
<proteinExistence type="predicted"/>